<evidence type="ECO:0000313" key="3">
    <source>
        <dbReference type="Proteomes" id="UP000017746"/>
    </source>
</evidence>
<dbReference type="Pfam" id="PF03358">
    <property type="entry name" value="FMN_red"/>
    <property type="match status" value="1"/>
</dbReference>
<dbReference type="STRING" id="1246995.AFR_03495"/>
<keyword evidence="3" id="KW-1185">Reference proteome</keyword>
<sequence length="191" mass="20949">MIMPNLQVIVASTRPGRVGLPVATWAAAAAVEHGVFDVELIDLADYALPLMDEPNHPRLRQYTHEHTLRWSETVDRADAFVIVHPEYNYSFNAAIKNAIDYLHQEWADKPVGFVSYGGVSGGLRATQALKQVVTTLKMVPIVEAVPIPLVGRYLNDDGEFVPSEQIAAAAAPMFTELARLHGALAPLRARV</sequence>
<dbReference type="GO" id="GO:0005829">
    <property type="term" value="C:cytosol"/>
    <property type="evidence" value="ECO:0007669"/>
    <property type="project" value="TreeGrafter"/>
</dbReference>
<dbReference type="InterPro" id="IPR050712">
    <property type="entry name" value="NAD(P)H-dep_reductase"/>
</dbReference>
<protein>
    <submittedName>
        <fullName evidence="2">NADPH-dependent FMN reductase</fullName>
    </submittedName>
</protein>
<dbReference type="PANTHER" id="PTHR30543">
    <property type="entry name" value="CHROMATE REDUCTASE"/>
    <property type="match status" value="1"/>
</dbReference>
<name>U5VPV3_9ACTN</name>
<dbReference type="GO" id="GO:0016491">
    <property type="term" value="F:oxidoreductase activity"/>
    <property type="evidence" value="ECO:0007669"/>
    <property type="project" value="InterPro"/>
</dbReference>
<dbReference type="KEGG" id="afs:AFR_03495"/>
<evidence type="ECO:0000313" key="2">
    <source>
        <dbReference type="EMBL" id="AGZ38988.1"/>
    </source>
</evidence>
<dbReference type="Gene3D" id="3.40.50.360">
    <property type="match status" value="1"/>
</dbReference>
<accession>U5VPV3</accession>
<evidence type="ECO:0000259" key="1">
    <source>
        <dbReference type="Pfam" id="PF03358"/>
    </source>
</evidence>
<dbReference type="SUPFAM" id="SSF52218">
    <property type="entry name" value="Flavoproteins"/>
    <property type="match status" value="1"/>
</dbReference>
<dbReference type="Proteomes" id="UP000017746">
    <property type="component" value="Chromosome"/>
</dbReference>
<dbReference type="GO" id="GO:0010181">
    <property type="term" value="F:FMN binding"/>
    <property type="evidence" value="ECO:0007669"/>
    <property type="project" value="TreeGrafter"/>
</dbReference>
<dbReference type="HOGENOM" id="CLU_055322_2_2_11"/>
<dbReference type="PATRIC" id="fig|1246995.3.peg.702"/>
<feature type="domain" description="NADPH-dependent FMN reductase-like" evidence="1">
    <location>
        <begin position="6"/>
        <end position="146"/>
    </location>
</feature>
<dbReference type="eggNOG" id="COG0431">
    <property type="taxonomic scope" value="Bacteria"/>
</dbReference>
<proteinExistence type="predicted"/>
<dbReference type="EMBL" id="CP006272">
    <property type="protein sequence ID" value="AGZ38988.1"/>
    <property type="molecule type" value="Genomic_DNA"/>
</dbReference>
<organism evidence="2 3">
    <name type="scientific">Actinoplanes friuliensis DSM 7358</name>
    <dbReference type="NCBI Taxonomy" id="1246995"/>
    <lineage>
        <taxon>Bacteria</taxon>
        <taxon>Bacillati</taxon>
        <taxon>Actinomycetota</taxon>
        <taxon>Actinomycetes</taxon>
        <taxon>Micromonosporales</taxon>
        <taxon>Micromonosporaceae</taxon>
        <taxon>Actinoplanes</taxon>
    </lineage>
</organism>
<dbReference type="AlphaFoldDB" id="U5VPV3"/>
<dbReference type="InterPro" id="IPR029039">
    <property type="entry name" value="Flavoprotein-like_sf"/>
</dbReference>
<reference evidence="2 3" key="1">
    <citation type="journal article" date="2014" name="J. Biotechnol.">
        <title>Complete genome sequence of the actinobacterium Actinoplanes friuliensis HAG 010964, producer of the lipopeptide antibiotic friulimycin.</title>
        <authorList>
            <person name="Ruckert C."/>
            <person name="Szczepanowski R."/>
            <person name="Albersmeier A."/>
            <person name="Goesmann A."/>
            <person name="Fischer N."/>
            <person name="Steinkamper A."/>
            <person name="Puhler A."/>
            <person name="Biener R."/>
            <person name="Schwartz D."/>
            <person name="Kalinowski J."/>
        </authorList>
    </citation>
    <scope>NUCLEOTIDE SEQUENCE [LARGE SCALE GENOMIC DNA]</scope>
    <source>
        <strain evidence="2 3">DSM 7358</strain>
    </source>
</reference>
<gene>
    <name evidence="2" type="ORF">AFR_03495</name>
</gene>
<dbReference type="PANTHER" id="PTHR30543:SF21">
    <property type="entry name" value="NAD(P)H-DEPENDENT FMN REDUCTASE LOT6"/>
    <property type="match status" value="1"/>
</dbReference>
<dbReference type="InterPro" id="IPR005025">
    <property type="entry name" value="FMN_Rdtase-like_dom"/>
</dbReference>